<keyword evidence="2" id="KW-0347">Helicase</keyword>
<name>A0A2K3N5L5_TRIPR</name>
<proteinExistence type="predicted"/>
<feature type="non-terminal residue" evidence="2">
    <location>
        <position position="124"/>
    </location>
</feature>
<reference evidence="2 3" key="2">
    <citation type="journal article" date="2017" name="Front. Plant Sci.">
        <title>Gene Classification and Mining of Molecular Markers Useful in Red Clover (Trifolium pratense) Breeding.</title>
        <authorList>
            <person name="Istvanek J."/>
            <person name="Dluhosova J."/>
            <person name="Dluhos P."/>
            <person name="Patkova L."/>
            <person name="Nedelnik J."/>
            <person name="Repkova J."/>
        </authorList>
    </citation>
    <scope>NUCLEOTIDE SEQUENCE [LARGE SCALE GENOMIC DNA]</scope>
    <source>
        <strain evidence="3">cv. Tatra</strain>
        <tissue evidence="2">Young leaves</tissue>
    </source>
</reference>
<keyword evidence="2" id="KW-0067">ATP-binding</keyword>
<keyword evidence="2" id="KW-0378">Hydrolase</keyword>
<dbReference type="STRING" id="57577.A0A2K3N5L5"/>
<dbReference type="EMBL" id="ASHM01016531">
    <property type="protein sequence ID" value="PNX98343.1"/>
    <property type="molecule type" value="Genomic_DNA"/>
</dbReference>
<feature type="region of interest" description="Disordered" evidence="1">
    <location>
        <begin position="64"/>
        <end position="88"/>
    </location>
</feature>
<comment type="caution">
    <text evidence="2">The sequence shown here is derived from an EMBL/GenBank/DDBJ whole genome shotgun (WGS) entry which is preliminary data.</text>
</comment>
<feature type="compositionally biased region" description="Basic and acidic residues" evidence="1">
    <location>
        <begin position="69"/>
        <end position="88"/>
    </location>
</feature>
<organism evidence="2 3">
    <name type="scientific">Trifolium pratense</name>
    <name type="common">Red clover</name>
    <dbReference type="NCBI Taxonomy" id="57577"/>
    <lineage>
        <taxon>Eukaryota</taxon>
        <taxon>Viridiplantae</taxon>
        <taxon>Streptophyta</taxon>
        <taxon>Embryophyta</taxon>
        <taxon>Tracheophyta</taxon>
        <taxon>Spermatophyta</taxon>
        <taxon>Magnoliopsida</taxon>
        <taxon>eudicotyledons</taxon>
        <taxon>Gunneridae</taxon>
        <taxon>Pentapetalae</taxon>
        <taxon>rosids</taxon>
        <taxon>fabids</taxon>
        <taxon>Fabales</taxon>
        <taxon>Fabaceae</taxon>
        <taxon>Papilionoideae</taxon>
        <taxon>50 kb inversion clade</taxon>
        <taxon>NPAAA clade</taxon>
        <taxon>Hologalegina</taxon>
        <taxon>IRL clade</taxon>
        <taxon>Trifolieae</taxon>
        <taxon>Trifolium</taxon>
    </lineage>
</organism>
<evidence type="ECO:0000313" key="3">
    <source>
        <dbReference type="Proteomes" id="UP000236291"/>
    </source>
</evidence>
<protein>
    <submittedName>
        <fullName evidence="2">DEAD-box ATP-dependent RNA helicase 57-like protein</fullName>
    </submittedName>
</protein>
<evidence type="ECO:0000313" key="2">
    <source>
        <dbReference type="EMBL" id="PNX98343.1"/>
    </source>
</evidence>
<reference evidence="2 3" key="1">
    <citation type="journal article" date="2014" name="Am. J. Bot.">
        <title>Genome assembly and annotation for red clover (Trifolium pratense; Fabaceae).</title>
        <authorList>
            <person name="Istvanek J."/>
            <person name="Jaros M."/>
            <person name="Krenek A."/>
            <person name="Repkova J."/>
        </authorList>
    </citation>
    <scope>NUCLEOTIDE SEQUENCE [LARGE SCALE GENOMIC DNA]</scope>
    <source>
        <strain evidence="3">cv. Tatra</strain>
        <tissue evidence="2">Young leaves</tissue>
    </source>
</reference>
<gene>
    <name evidence="2" type="ORF">L195_g021586</name>
</gene>
<accession>A0A2K3N5L5</accession>
<evidence type="ECO:0000256" key="1">
    <source>
        <dbReference type="SAM" id="MobiDB-lite"/>
    </source>
</evidence>
<sequence>MVLHVFVCFMFHDLKKDTDNSLVKIQSVIEDEENKETIEAVSAKKRKRKKTSSEAVDGFSVFRSSTSKSNKEVKVDDNEDESIRLKKEQNKQLERDAIFRKNHNIHVSGYNVSSPLQSFDELNT</sequence>
<dbReference type="Proteomes" id="UP000236291">
    <property type="component" value="Unassembled WGS sequence"/>
</dbReference>
<dbReference type="AlphaFoldDB" id="A0A2K3N5L5"/>
<dbReference type="GO" id="GO:0004386">
    <property type="term" value="F:helicase activity"/>
    <property type="evidence" value="ECO:0007669"/>
    <property type="project" value="UniProtKB-KW"/>
</dbReference>
<keyword evidence="2" id="KW-0547">Nucleotide-binding</keyword>